<gene>
    <name evidence="3" type="ORF">GCM10022277_36000</name>
</gene>
<keyword evidence="4" id="KW-1185">Reference proteome</keyword>
<dbReference type="GO" id="GO:0016787">
    <property type="term" value="F:hydrolase activity"/>
    <property type="evidence" value="ECO:0007669"/>
    <property type="project" value="UniProtKB-KW"/>
</dbReference>
<evidence type="ECO:0000313" key="4">
    <source>
        <dbReference type="Proteomes" id="UP001501565"/>
    </source>
</evidence>
<accession>A0ABP7N3V7</accession>
<dbReference type="InterPro" id="IPR051411">
    <property type="entry name" value="Polyketide_trans_af380"/>
</dbReference>
<proteinExistence type="predicted"/>
<feature type="domain" description="Serine aminopeptidase S33" evidence="2">
    <location>
        <begin position="101"/>
        <end position="191"/>
    </location>
</feature>
<dbReference type="RefSeq" id="WP_344800000.1">
    <property type="nucleotide sequence ID" value="NZ_BAABBN010000012.1"/>
</dbReference>
<keyword evidence="3" id="KW-0378">Hydrolase</keyword>
<dbReference type="PANTHER" id="PTHR47751:SF1">
    <property type="entry name" value="SUPERFAMILY HYDROLASE, PUTATIVE (AFU_ORTHOLOGUE AFUA_2G16580)-RELATED"/>
    <property type="match status" value="1"/>
</dbReference>
<evidence type="ECO:0000259" key="2">
    <source>
        <dbReference type="Pfam" id="PF12146"/>
    </source>
</evidence>
<reference evidence="4" key="1">
    <citation type="journal article" date="2019" name="Int. J. Syst. Evol. Microbiol.">
        <title>The Global Catalogue of Microorganisms (GCM) 10K type strain sequencing project: providing services to taxonomists for standard genome sequencing and annotation.</title>
        <authorList>
            <consortium name="The Broad Institute Genomics Platform"/>
            <consortium name="The Broad Institute Genome Sequencing Center for Infectious Disease"/>
            <person name="Wu L."/>
            <person name="Ma J."/>
        </authorList>
    </citation>
    <scope>NUCLEOTIDE SEQUENCE [LARGE SCALE GENOMIC DNA]</scope>
    <source>
        <strain evidence="4">JCM 17551</strain>
    </source>
</reference>
<organism evidence="3 4">
    <name type="scientific">Litoribacillus peritrichatus</name>
    <dbReference type="NCBI Taxonomy" id="718191"/>
    <lineage>
        <taxon>Bacteria</taxon>
        <taxon>Pseudomonadati</taxon>
        <taxon>Pseudomonadota</taxon>
        <taxon>Gammaproteobacteria</taxon>
        <taxon>Oceanospirillales</taxon>
        <taxon>Oceanospirillaceae</taxon>
        <taxon>Litoribacillus</taxon>
    </lineage>
</organism>
<sequence length="357" mass="40194">MKLQKLKLLQTAIASLGIIFSLSTQANTPSHLSNVNNEEFETQPWSLGQIEFNNHFVKKVSFTSKGSQIIGNLFLPKNAIKGSIVIIGPVAYVKEQAPIQYASRLVKEGYSVLIFDPRYHGESEGEPRRFESRKAKIEDLQAATEFMSGLNSLNNQPIYGLGICQGANWIIEAASIDPRITKVATTAGHYLTPQVASMYLGGEEKVQARLTEASEARDLFLQTGKVEYQPIIRTDLVSKSEKVLLGAPVIKEFYNRWEDKGSFWNFHGLWENRITTMSEVDIWGHDIRPVAAKLTKPLLMIHADNAASGPEVPKEIFKLIPSAQKDLVWLESRNQMQFYEDPLTIDLVTEHLIKFFN</sequence>
<dbReference type="Gene3D" id="1.10.10.800">
    <property type="match status" value="1"/>
</dbReference>
<comment type="caution">
    <text evidence="3">The sequence shown here is derived from an EMBL/GenBank/DDBJ whole genome shotgun (WGS) entry which is preliminary data.</text>
</comment>
<evidence type="ECO:0000256" key="1">
    <source>
        <dbReference type="SAM" id="SignalP"/>
    </source>
</evidence>
<dbReference type="SUPFAM" id="SSF53474">
    <property type="entry name" value="alpha/beta-Hydrolases"/>
    <property type="match status" value="1"/>
</dbReference>
<evidence type="ECO:0000313" key="3">
    <source>
        <dbReference type="EMBL" id="GAA3936387.1"/>
    </source>
</evidence>
<dbReference type="Gene3D" id="3.40.50.1820">
    <property type="entry name" value="alpha/beta hydrolase"/>
    <property type="match status" value="1"/>
</dbReference>
<dbReference type="InterPro" id="IPR029058">
    <property type="entry name" value="AB_hydrolase_fold"/>
</dbReference>
<dbReference type="Pfam" id="PF12146">
    <property type="entry name" value="Hydrolase_4"/>
    <property type="match status" value="1"/>
</dbReference>
<name>A0ABP7N3V7_9GAMM</name>
<protein>
    <submittedName>
        <fullName evidence="3">Alpha/beta hydrolase</fullName>
    </submittedName>
</protein>
<dbReference type="Proteomes" id="UP001501565">
    <property type="component" value="Unassembled WGS sequence"/>
</dbReference>
<dbReference type="EMBL" id="BAABBN010000012">
    <property type="protein sequence ID" value="GAA3936387.1"/>
    <property type="molecule type" value="Genomic_DNA"/>
</dbReference>
<feature type="chain" id="PRO_5047477363" evidence="1">
    <location>
        <begin position="27"/>
        <end position="357"/>
    </location>
</feature>
<feature type="signal peptide" evidence="1">
    <location>
        <begin position="1"/>
        <end position="26"/>
    </location>
</feature>
<keyword evidence="1" id="KW-0732">Signal</keyword>
<dbReference type="PANTHER" id="PTHR47751">
    <property type="entry name" value="SUPERFAMILY HYDROLASE, PUTATIVE (AFU_ORTHOLOGUE AFUA_2G16580)-RELATED"/>
    <property type="match status" value="1"/>
</dbReference>
<dbReference type="InterPro" id="IPR022742">
    <property type="entry name" value="Hydrolase_4"/>
</dbReference>